<feature type="domain" description="Glycosyltransferase RgtA/B/C/D-like" evidence="10">
    <location>
        <begin position="106"/>
        <end position="262"/>
    </location>
</feature>
<feature type="transmembrane region" description="Helical" evidence="9">
    <location>
        <begin position="499"/>
        <end position="521"/>
    </location>
</feature>
<evidence type="ECO:0000256" key="1">
    <source>
        <dbReference type="ARBA" id="ARBA00004651"/>
    </source>
</evidence>
<feature type="domain" description="Putative mannosyltransferase YkcA/B-like C-terminal" evidence="11">
    <location>
        <begin position="565"/>
        <end position="629"/>
    </location>
</feature>
<evidence type="ECO:0000259" key="10">
    <source>
        <dbReference type="Pfam" id="PF13231"/>
    </source>
</evidence>
<feature type="region of interest" description="Disordered" evidence="8">
    <location>
        <begin position="23"/>
        <end position="43"/>
    </location>
</feature>
<feature type="transmembrane region" description="Helical" evidence="9">
    <location>
        <begin position="407"/>
        <end position="429"/>
    </location>
</feature>
<sequence length="693" mass="73542">MLPARGQGVHRLAGHTPAVSVTTAELAPSEPTAPPTDTSDGLSPARRWERLALALLLLGTAAAYLWNISVNAMGNSFYAAAAWSGSRDWKALLFGSLDPGNFITVDKPPVSQWVMGLSGQLFGFSSASMLAPQAIMAVGAVALVYGAVVRATVSRGAGLLAGVVLAVTPVVALMFRFNNPDAVMVLLMTAAAYCTVRALPRASLRWIVLAGVALGFAFLAKMLEGLMVLPALGLAYLIVAPTTLRTRLVHSLAALGALIVSSGWFVLLTILWPADSRPYLAGSKDNTFMDLVLGYNGFARYLGKNHMGGGSNNPFELPEGYQIPEALKQGGFGGGGFGSGPDRMFTGEIGFEISWLLPAALVAFVLVLLSRGRRPRTDLIRGSALVFGLWLVIDSALFSGMKAGMHAYYTLAVAPAIAGCVAIGAHEVWRRRAEAFGRAGGAVLILSAGIWGFVLLQRNSDWQPWLRWTILAATVIAAVGLLVLALPPATRWDRERNRATTVLLIAGVLASLAGSTAYAAATLPQSHTGGSPTVGPARPKPSGPADQFRRQISMLMGGQTDPNLVALLEQTDTEWSAAIDRSSPAAALELASRTPVLAIGGFTSADPAPTLPQFQTMVRNHEITYYLIPEVKLPDSWRVDKPADSSTPAQPNTPQGIWHPAGNKEIFDWVTAHYTATHHFGDMAVYDLTEPAH</sequence>
<feature type="transmembrane region" description="Helical" evidence="9">
    <location>
        <begin position="382"/>
        <end position="401"/>
    </location>
</feature>
<dbReference type="PANTHER" id="PTHR33908:SF3">
    <property type="entry name" value="UNDECAPRENYL PHOSPHATE-ALPHA-4-AMINO-4-DEOXY-L-ARABINOSE ARABINOSYL TRANSFERASE"/>
    <property type="match status" value="1"/>
</dbReference>
<reference evidence="12 13" key="1">
    <citation type="submission" date="2021-04" db="EMBL/GenBank/DDBJ databases">
        <title>Nocardia tengchongensis.</title>
        <authorList>
            <person name="Zhuang k."/>
            <person name="Ran Y."/>
            <person name="Li W."/>
        </authorList>
    </citation>
    <scope>NUCLEOTIDE SEQUENCE [LARGE SCALE GENOMIC DNA]</scope>
    <source>
        <strain evidence="12 13">CFH S0057</strain>
    </source>
</reference>
<accession>A0ABX8CI45</accession>
<keyword evidence="6 9" id="KW-1133">Transmembrane helix</keyword>
<evidence type="ECO:0000313" key="13">
    <source>
        <dbReference type="Proteomes" id="UP000683310"/>
    </source>
</evidence>
<dbReference type="PANTHER" id="PTHR33908">
    <property type="entry name" value="MANNOSYLTRANSFERASE YKCB-RELATED"/>
    <property type="match status" value="1"/>
</dbReference>
<dbReference type="EC" id="2.4.-.-" evidence="12"/>
<feature type="transmembrane region" description="Helical" evidence="9">
    <location>
        <begin position="121"/>
        <end position="145"/>
    </location>
</feature>
<feature type="region of interest" description="Disordered" evidence="8">
    <location>
        <begin position="523"/>
        <end position="545"/>
    </location>
</feature>
<feature type="transmembrane region" description="Helical" evidence="9">
    <location>
        <begin position="251"/>
        <end position="272"/>
    </location>
</feature>
<dbReference type="GO" id="GO:0016757">
    <property type="term" value="F:glycosyltransferase activity"/>
    <property type="evidence" value="ECO:0007669"/>
    <property type="project" value="UniProtKB-KW"/>
</dbReference>
<keyword evidence="2" id="KW-1003">Cell membrane</keyword>
<dbReference type="EMBL" id="CP074371">
    <property type="protein sequence ID" value="QVI19638.1"/>
    <property type="molecule type" value="Genomic_DNA"/>
</dbReference>
<evidence type="ECO:0000256" key="2">
    <source>
        <dbReference type="ARBA" id="ARBA00022475"/>
    </source>
</evidence>
<protein>
    <submittedName>
        <fullName evidence="12">Glycosyltransferase family 39 protein</fullName>
        <ecNumber evidence="12">2.4.-.-</ecNumber>
    </submittedName>
</protein>
<evidence type="ECO:0000256" key="3">
    <source>
        <dbReference type="ARBA" id="ARBA00022676"/>
    </source>
</evidence>
<feature type="transmembrane region" description="Helical" evidence="9">
    <location>
        <begin position="436"/>
        <end position="456"/>
    </location>
</feature>
<dbReference type="InterPro" id="IPR038731">
    <property type="entry name" value="RgtA/B/C-like"/>
</dbReference>
<keyword evidence="4 12" id="KW-0808">Transferase</keyword>
<evidence type="ECO:0000256" key="4">
    <source>
        <dbReference type="ARBA" id="ARBA00022679"/>
    </source>
</evidence>
<feature type="transmembrane region" description="Helical" evidence="9">
    <location>
        <begin position="353"/>
        <end position="370"/>
    </location>
</feature>
<comment type="subcellular location">
    <subcellularLocation>
        <location evidence="1">Cell membrane</location>
        <topology evidence="1">Multi-pass membrane protein</topology>
    </subcellularLocation>
</comment>
<evidence type="ECO:0000256" key="9">
    <source>
        <dbReference type="SAM" id="Phobius"/>
    </source>
</evidence>
<evidence type="ECO:0000256" key="8">
    <source>
        <dbReference type="SAM" id="MobiDB-lite"/>
    </source>
</evidence>
<keyword evidence="3 12" id="KW-0328">Glycosyltransferase</keyword>
<proteinExistence type="predicted"/>
<keyword evidence="7 9" id="KW-0472">Membrane</keyword>
<feature type="region of interest" description="Disordered" evidence="8">
    <location>
        <begin position="638"/>
        <end position="658"/>
    </location>
</feature>
<name>A0ABX8CI45_9NOCA</name>
<evidence type="ECO:0000256" key="5">
    <source>
        <dbReference type="ARBA" id="ARBA00022692"/>
    </source>
</evidence>
<dbReference type="InterPro" id="IPR056785">
    <property type="entry name" value="YkcA/B-like_C"/>
</dbReference>
<dbReference type="Proteomes" id="UP000683310">
    <property type="component" value="Chromosome"/>
</dbReference>
<dbReference type="Pfam" id="PF13231">
    <property type="entry name" value="PMT_2"/>
    <property type="match status" value="1"/>
</dbReference>
<evidence type="ECO:0000259" key="11">
    <source>
        <dbReference type="Pfam" id="PF24878"/>
    </source>
</evidence>
<dbReference type="Pfam" id="PF24878">
    <property type="entry name" value="YkcB_C"/>
    <property type="match status" value="1"/>
</dbReference>
<feature type="transmembrane region" description="Helical" evidence="9">
    <location>
        <begin position="204"/>
        <end position="220"/>
    </location>
</feature>
<feature type="transmembrane region" description="Helical" evidence="9">
    <location>
        <begin position="157"/>
        <end position="176"/>
    </location>
</feature>
<feature type="transmembrane region" description="Helical" evidence="9">
    <location>
        <begin position="468"/>
        <end position="487"/>
    </location>
</feature>
<evidence type="ECO:0000256" key="7">
    <source>
        <dbReference type="ARBA" id="ARBA00023136"/>
    </source>
</evidence>
<keyword evidence="5 9" id="KW-0812">Transmembrane</keyword>
<feature type="compositionally biased region" description="Polar residues" evidence="8">
    <location>
        <begin position="644"/>
        <end position="655"/>
    </location>
</feature>
<keyword evidence="13" id="KW-1185">Reference proteome</keyword>
<feature type="transmembrane region" description="Helical" evidence="9">
    <location>
        <begin position="51"/>
        <end position="68"/>
    </location>
</feature>
<dbReference type="InterPro" id="IPR050297">
    <property type="entry name" value="LipidA_mod_glycosyltrf_83"/>
</dbReference>
<evidence type="ECO:0000313" key="12">
    <source>
        <dbReference type="EMBL" id="QVI19638.1"/>
    </source>
</evidence>
<evidence type="ECO:0000256" key="6">
    <source>
        <dbReference type="ARBA" id="ARBA00022989"/>
    </source>
</evidence>
<gene>
    <name evidence="12" type="ORF">KHQ06_25150</name>
</gene>
<organism evidence="12 13">
    <name type="scientific">Nocardia tengchongensis</name>
    <dbReference type="NCBI Taxonomy" id="2055889"/>
    <lineage>
        <taxon>Bacteria</taxon>
        <taxon>Bacillati</taxon>
        <taxon>Actinomycetota</taxon>
        <taxon>Actinomycetes</taxon>
        <taxon>Mycobacteriales</taxon>
        <taxon>Nocardiaceae</taxon>
        <taxon>Nocardia</taxon>
    </lineage>
</organism>